<evidence type="ECO:0000256" key="1">
    <source>
        <dbReference type="SAM" id="MobiDB-lite"/>
    </source>
</evidence>
<feature type="region of interest" description="Disordered" evidence="1">
    <location>
        <begin position="54"/>
        <end position="81"/>
    </location>
</feature>
<sequence length="81" mass="8825">MAHKEILSAAAINAVVSDTESLGNYEFEAVADRFAQTNDSRKIAANVRARGPTSLEQVVPKPPSVGCLDINHNTHRREPLK</sequence>
<name>A0ABN8I5V0_9NEOP</name>
<dbReference type="Proteomes" id="UP000837857">
    <property type="component" value="Chromosome 17"/>
</dbReference>
<dbReference type="EMBL" id="OW152829">
    <property type="protein sequence ID" value="CAH2047362.1"/>
    <property type="molecule type" value="Genomic_DNA"/>
</dbReference>
<evidence type="ECO:0000313" key="3">
    <source>
        <dbReference type="Proteomes" id="UP000837857"/>
    </source>
</evidence>
<feature type="non-terminal residue" evidence="2">
    <location>
        <position position="81"/>
    </location>
</feature>
<reference evidence="2" key="1">
    <citation type="submission" date="2022-03" db="EMBL/GenBank/DDBJ databases">
        <authorList>
            <person name="Martin H S."/>
        </authorList>
    </citation>
    <scope>NUCLEOTIDE SEQUENCE</scope>
</reference>
<accession>A0ABN8I5V0</accession>
<proteinExistence type="predicted"/>
<gene>
    <name evidence="2" type="ORF">IPOD504_LOCUS5741</name>
</gene>
<organism evidence="2 3">
    <name type="scientific">Iphiclides podalirius</name>
    <name type="common">scarce swallowtail</name>
    <dbReference type="NCBI Taxonomy" id="110791"/>
    <lineage>
        <taxon>Eukaryota</taxon>
        <taxon>Metazoa</taxon>
        <taxon>Ecdysozoa</taxon>
        <taxon>Arthropoda</taxon>
        <taxon>Hexapoda</taxon>
        <taxon>Insecta</taxon>
        <taxon>Pterygota</taxon>
        <taxon>Neoptera</taxon>
        <taxon>Endopterygota</taxon>
        <taxon>Lepidoptera</taxon>
        <taxon>Glossata</taxon>
        <taxon>Ditrysia</taxon>
        <taxon>Papilionoidea</taxon>
        <taxon>Papilionidae</taxon>
        <taxon>Papilioninae</taxon>
        <taxon>Iphiclides</taxon>
    </lineage>
</organism>
<keyword evidence="3" id="KW-1185">Reference proteome</keyword>
<protein>
    <submittedName>
        <fullName evidence="2">Uncharacterized protein</fullName>
    </submittedName>
</protein>
<evidence type="ECO:0000313" key="2">
    <source>
        <dbReference type="EMBL" id="CAH2047362.1"/>
    </source>
</evidence>